<dbReference type="GO" id="GO:0042302">
    <property type="term" value="F:structural constituent of cuticle"/>
    <property type="evidence" value="ECO:0007669"/>
    <property type="project" value="UniProtKB-UniRule"/>
</dbReference>
<gene>
    <name evidence="4" type="ORF">MNOR_LOCUS17154</name>
</gene>
<feature type="signal peptide" evidence="3">
    <location>
        <begin position="1"/>
        <end position="15"/>
    </location>
</feature>
<dbReference type="PROSITE" id="PS51155">
    <property type="entry name" value="CHIT_BIND_RR_2"/>
    <property type="match status" value="1"/>
</dbReference>
<keyword evidence="5" id="KW-1185">Reference proteome</keyword>
<evidence type="ECO:0000256" key="2">
    <source>
        <dbReference type="PROSITE-ProRule" id="PRU00497"/>
    </source>
</evidence>
<dbReference type="AlphaFoldDB" id="A0AAV2QU59"/>
<evidence type="ECO:0000256" key="1">
    <source>
        <dbReference type="ARBA" id="ARBA00022460"/>
    </source>
</evidence>
<proteinExistence type="predicted"/>
<protein>
    <submittedName>
        <fullName evidence="4">Uncharacterized protein</fullName>
    </submittedName>
</protein>
<accession>A0AAV2QU59</accession>
<evidence type="ECO:0000256" key="3">
    <source>
        <dbReference type="SAM" id="SignalP"/>
    </source>
</evidence>
<reference evidence="4 5" key="1">
    <citation type="submission" date="2024-05" db="EMBL/GenBank/DDBJ databases">
        <authorList>
            <person name="Wallberg A."/>
        </authorList>
    </citation>
    <scope>NUCLEOTIDE SEQUENCE [LARGE SCALE GENOMIC DNA]</scope>
</reference>
<comment type="caution">
    <text evidence="4">The sequence shown here is derived from an EMBL/GenBank/DDBJ whole genome shotgun (WGS) entry which is preliminary data.</text>
</comment>
<dbReference type="Pfam" id="PF00379">
    <property type="entry name" value="Chitin_bind_4"/>
    <property type="match status" value="1"/>
</dbReference>
<dbReference type="Proteomes" id="UP001497623">
    <property type="component" value="Unassembled WGS sequence"/>
</dbReference>
<dbReference type="InterPro" id="IPR000618">
    <property type="entry name" value="Insect_cuticle"/>
</dbReference>
<keyword evidence="1 2" id="KW-0193">Cuticle</keyword>
<evidence type="ECO:0000313" key="4">
    <source>
        <dbReference type="EMBL" id="CAL4102020.1"/>
    </source>
</evidence>
<feature type="chain" id="PRO_5043326680" evidence="3">
    <location>
        <begin position="16"/>
        <end position="127"/>
    </location>
</feature>
<name>A0AAV2QU59_MEGNR</name>
<sequence length="127" mass="13722">MKIIILSAVVAVALAAPQFQQNPNGAFTILRSESNGPVEANFQWLFETENGISANANGVAGSNGQSNHDGAFSFTHDDGTQTNVQYIANEFGYQPAGLTPHVADLLRIAEEQRAQGIEFDQRGFRIN</sequence>
<evidence type="ECO:0000313" key="5">
    <source>
        <dbReference type="Proteomes" id="UP001497623"/>
    </source>
</evidence>
<keyword evidence="3" id="KW-0732">Signal</keyword>
<dbReference type="InterPro" id="IPR031311">
    <property type="entry name" value="CHIT_BIND_RR_consensus"/>
</dbReference>
<organism evidence="4 5">
    <name type="scientific">Meganyctiphanes norvegica</name>
    <name type="common">Northern krill</name>
    <name type="synonym">Thysanopoda norvegica</name>
    <dbReference type="NCBI Taxonomy" id="48144"/>
    <lineage>
        <taxon>Eukaryota</taxon>
        <taxon>Metazoa</taxon>
        <taxon>Ecdysozoa</taxon>
        <taxon>Arthropoda</taxon>
        <taxon>Crustacea</taxon>
        <taxon>Multicrustacea</taxon>
        <taxon>Malacostraca</taxon>
        <taxon>Eumalacostraca</taxon>
        <taxon>Eucarida</taxon>
        <taxon>Euphausiacea</taxon>
        <taxon>Euphausiidae</taxon>
        <taxon>Meganyctiphanes</taxon>
    </lineage>
</organism>
<dbReference type="EMBL" id="CAXKWB010011606">
    <property type="protein sequence ID" value="CAL4102020.1"/>
    <property type="molecule type" value="Genomic_DNA"/>
</dbReference>
<dbReference type="PROSITE" id="PS00233">
    <property type="entry name" value="CHIT_BIND_RR_1"/>
    <property type="match status" value="1"/>
</dbReference>